<accession>A0A1H0XFD3</accession>
<dbReference type="InterPro" id="IPR027023">
    <property type="entry name" value="Put_LipoPS_kinase_InaA"/>
</dbReference>
<protein>
    <submittedName>
        <fullName evidence="1">tRNA A-37 threonylcarbamoyl transferase component Bud32</fullName>
    </submittedName>
</protein>
<keyword evidence="1" id="KW-0808">Transferase</keyword>
<gene>
    <name evidence="1" type="ORF">SAMN05216213_114106</name>
</gene>
<organism evidence="1 2">
    <name type="scientific">Ectopseudomonas guguanensis</name>
    <dbReference type="NCBI Taxonomy" id="1198456"/>
    <lineage>
        <taxon>Bacteria</taxon>
        <taxon>Pseudomonadati</taxon>
        <taxon>Pseudomonadota</taxon>
        <taxon>Gammaproteobacteria</taxon>
        <taxon>Pseudomonadales</taxon>
        <taxon>Pseudomonadaceae</taxon>
        <taxon>Ectopseudomonas</taxon>
    </lineage>
</organism>
<dbReference type="Proteomes" id="UP000199460">
    <property type="component" value="Unassembled WGS sequence"/>
</dbReference>
<dbReference type="GO" id="GO:0016740">
    <property type="term" value="F:transferase activity"/>
    <property type="evidence" value="ECO:0007669"/>
    <property type="project" value="UniProtKB-KW"/>
</dbReference>
<reference evidence="2" key="1">
    <citation type="submission" date="2016-10" db="EMBL/GenBank/DDBJ databases">
        <authorList>
            <person name="Varghese N."/>
            <person name="Submissions S."/>
        </authorList>
    </citation>
    <scope>NUCLEOTIDE SEQUENCE [LARGE SCALE GENOMIC DNA]</scope>
    <source>
        <strain evidence="2">JCM 18416</strain>
    </source>
</reference>
<dbReference type="RefSeq" id="WP_090433626.1">
    <property type="nucleotide sequence ID" value="NZ_FNJJ01000014.1"/>
</dbReference>
<keyword evidence="2" id="KW-1185">Reference proteome</keyword>
<proteinExistence type="predicted"/>
<dbReference type="PIRSF" id="PIRSF026326">
    <property type="entry name" value="InaA"/>
    <property type="match status" value="1"/>
</dbReference>
<dbReference type="OrthoDB" id="5405319at2"/>
<dbReference type="InterPro" id="IPR011009">
    <property type="entry name" value="Kinase-like_dom_sf"/>
</dbReference>
<dbReference type="AlphaFoldDB" id="A0A1H0XFD3"/>
<evidence type="ECO:0000313" key="1">
    <source>
        <dbReference type="EMBL" id="SDQ01622.1"/>
    </source>
</evidence>
<evidence type="ECO:0000313" key="2">
    <source>
        <dbReference type="Proteomes" id="UP000199460"/>
    </source>
</evidence>
<dbReference type="SUPFAM" id="SSF56112">
    <property type="entry name" value="Protein kinase-like (PK-like)"/>
    <property type="match status" value="1"/>
</dbReference>
<dbReference type="GeneID" id="300933580"/>
<name>A0A1H0XFD3_9GAMM</name>
<dbReference type="EMBL" id="FNJJ01000014">
    <property type="protein sequence ID" value="SDQ01622.1"/>
    <property type="molecule type" value="Genomic_DNA"/>
</dbReference>
<sequence length="234" mass="26613">MPLSTASDFSQQAFQHWWQQQGDWVEAPNVRRGGESGVQRLLDETGVLYAKKQIGHIYRSLLHPKGRPTVLRERNALQALPSLGVMVPRLIYCGIDYDQRQGWRGLLVTEALEGFENIELWYAQGGREACGEALHAKLLQHVGQTLARMHLGRWQHGCLYAKHIFVRIDGETPQVALLDLEKSRRRLTRAQAAQHDLPQLRRHSPWSDADWQQLLHGYRQIFADGAKGLGTSLA</sequence>
<dbReference type="Pfam" id="PF06293">
    <property type="entry name" value="Kdo"/>
    <property type="match status" value="1"/>
</dbReference>